<name>A0A930VKG1_9ACTN</name>
<comment type="caution">
    <text evidence="2">The sequence shown here is derived from an EMBL/GenBank/DDBJ whole genome shotgun (WGS) entry which is preliminary data.</text>
</comment>
<dbReference type="Proteomes" id="UP000640489">
    <property type="component" value="Unassembled WGS sequence"/>
</dbReference>
<keyword evidence="1" id="KW-0812">Transmembrane</keyword>
<feature type="transmembrane region" description="Helical" evidence="1">
    <location>
        <begin position="37"/>
        <end position="56"/>
    </location>
</feature>
<keyword evidence="3" id="KW-1185">Reference proteome</keyword>
<sequence length="113" mass="12052">MDVAHVVLLVLHVVGIVALLAGILVQVRRPERRVNGLMRDGIGMAFVAGLFLVGVLEAGDDQVDHTKIAVKFGIGLVILVLVMANLRKPRIPDGLYWGLLVLTLANVGVAVLV</sequence>
<dbReference type="AlphaFoldDB" id="A0A930VKG1"/>
<evidence type="ECO:0000313" key="3">
    <source>
        <dbReference type="Proteomes" id="UP000640489"/>
    </source>
</evidence>
<dbReference type="EMBL" id="JADKPN010000016">
    <property type="protein sequence ID" value="MBF4765520.1"/>
    <property type="molecule type" value="Genomic_DNA"/>
</dbReference>
<accession>A0A930VKG1</accession>
<protein>
    <submittedName>
        <fullName evidence="2">Uncharacterized protein</fullName>
    </submittedName>
</protein>
<organism evidence="2 3">
    <name type="scientific">Nocardioides islandensis</name>
    <dbReference type="NCBI Taxonomy" id="433663"/>
    <lineage>
        <taxon>Bacteria</taxon>
        <taxon>Bacillati</taxon>
        <taxon>Actinomycetota</taxon>
        <taxon>Actinomycetes</taxon>
        <taxon>Propionibacteriales</taxon>
        <taxon>Nocardioidaceae</taxon>
        <taxon>Nocardioides</taxon>
    </lineage>
</organism>
<reference evidence="2" key="1">
    <citation type="submission" date="2020-11" db="EMBL/GenBank/DDBJ databases">
        <title>Nocardioides sp. nov., isolated from Soil of Cynanchum wilfordii Hemsley rhizosphere.</title>
        <authorList>
            <person name="Lee J.-S."/>
            <person name="Suh M.K."/>
            <person name="Kim J.-S."/>
        </authorList>
    </citation>
    <scope>NUCLEOTIDE SEQUENCE</scope>
    <source>
        <strain evidence="2">KCTC 19275</strain>
    </source>
</reference>
<keyword evidence="1" id="KW-1133">Transmembrane helix</keyword>
<gene>
    <name evidence="2" type="ORF">ISU07_20515</name>
</gene>
<feature type="transmembrane region" description="Helical" evidence="1">
    <location>
        <begin position="68"/>
        <end position="87"/>
    </location>
</feature>
<keyword evidence="1" id="KW-0472">Membrane</keyword>
<evidence type="ECO:0000256" key="1">
    <source>
        <dbReference type="SAM" id="Phobius"/>
    </source>
</evidence>
<dbReference type="RefSeq" id="WP_194708704.1">
    <property type="nucleotide sequence ID" value="NZ_JADKPN010000016.1"/>
</dbReference>
<feature type="transmembrane region" description="Helical" evidence="1">
    <location>
        <begin position="94"/>
        <end position="112"/>
    </location>
</feature>
<feature type="transmembrane region" description="Helical" evidence="1">
    <location>
        <begin position="6"/>
        <end position="25"/>
    </location>
</feature>
<evidence type="ECO:0000313" key="2">
    <source>
        <dbReference type="EMBL" id="MBF4765520.1"/>
    </source>
</evidence>
<proteinExistence type="predicted"/>